<evidence type="ECO:0000313" key="1">
    <source>
        <dbReference type="EMBL" id="PWV01190.1"/>
    </source>
</evidence>
<dbReference type="EMBL" id="PRFC01000200">
    <property type="protein sequence ID" value="PWV01190.1"/>
    <property type="molecule type" value="Genomic_DNA"/>
</dbReference>
<gene>
    <name evidence="1" type="ORF">C3747_200g25</name>
</gene>
<dbReference type="VEuPathDB" id="TriTrypDB:TcCLB.511847.20"/>
<sequence>MHVGRTLAGSTTHAGCRTASSWLLRHARHNPRRWEQPSVISSRAAAETIVTMLSVGGNNCWEVATGLYAEALATHSIGRRGEVALRERHMAIARVLTALTQAATVGMLHGRVARRMARDVKPPRDDASNKEHEAMAMACEAILRVLLASGDFEKAQLCAEGWVRTNTSQTVVRRVIHTLVSEAAGGGRKEEGSREEEGDSDKSAVRRTSLFRCGFLQFLEAATGIPALPALLSLRTEGLTDRCVARWYADAAMHINASLWTLCIAHVPPMSASSEPFYRELLVYCCSHRQWPLPVAALDAMPRSVLQENLADAMRCCQEELGEAERRRLQDAVSTVVVSSRPRREAILCLDLFSRQFSGGNISQEDVGWWCNHLRRCSLDSVDSATVWMALCQRIGVEDLMMHSMPSASSVFPLLVVQASRSTTAAEALFAAVQQGGRSPLVVDDLPCATAKNLLVLCKDDTSALVVDWVLRHCKDRDYLVQFVMEPPAGHGAAALQVLRVMMQPEHADVFVLLSSWLQRRSSTWLSSIASLAPRNMQWVVALRCLSGMAAPSIAHVHVAFLTLAEPCVTPLSVGVDFLWTDDSVTSLQAEVNPSLWQIEAEKWEAALSFLSFGAKNMNARSDLLRCYAHVVSRAAAFSRQERIRVEDLLAQMKMEEASSTALSAREKLAVLVRRKKWMEACSLVAQVGGGATRGLMGLLAHHGRWVEALRVVVKEQKEAWVPLIIRATRNAGHWQAALWTVEKAVSKRISLHYASIAELLACCAAADVPLEAIQLWLRAQAGETAAHGLIGFGRKSTGAVTEGSLSKTHAELLFVLLDSPRSVDRQWHYALQLLTSHVLQCNVYPSSRLFHTTFSILRRAGRWQESLRLLRFQHLIGVPVTAKMTRLVADALPPTRWRLALICLQGDLRGDAGLLRRVLPKVLPVSWEYALGLISGQGEATTTAMECVVGCEHVPLQVRLQTWMRILPSLPVSMRHQAAPVYLRLSLAVSDHGSCLLVGVDGLTVIERSIRGLRHDFQNYAAFVYHRAVVHRNWCYASLDPAVGVMAFRALSEIAGRDEQCEVSEAALEQLTDLVERQGHMAN</sequence>
<dbReference type="OrthoDB" id="250046at2759"/>
<dbReference type="VEuPathDB" id="TriTrypDB:C4B63_51g196"/>
<evidence type="ECO:0000313" key="2">
    <source>
        <dbReference type="Proteomes" id="UP000246078"/>
    </source>
</evidence>
<accession>A0A2V2VXS9</accession>
<dbReference type="VEuPathDB" id="TriTrypDB:BCY84_05154"/>
<dbReference type="SMR" id="A0A2V2VXS9"/>
<dbReference type="VEuPathDB" id="TriTrypDB:TCSYLVIO_002174"/>
<organism evidence="1 2">
    <name type="scientific">Trypanosoma cruzi</name>
    <dbReference type="NCBI Taxonomy" id="5693"/>
    <lineage>
        <taxon>Eukaryota</taxon>
        <taxon>Discoba</taxon>
        <taxon>Euglenozoa</taxon>
        <taxon>Kinetoplastea</taxon>
        <taxon>Metakinetoplastina</taxon>
        <taxon>Trypanosomatida</taxon>
        <taxon>Trypanosomatidae</taxon>
        <taxon>Trypanosoma</taxon>
        <taxon>Schizotrypanum</taxon>
    </lineage>
</organism>
<dbReference type="Proteomes" id="UP000246078">
    <property type="component" value="Unassembled WGS sequence"/>
</dbReference>
<dbReference type="VEuPathDB" id="TriTrypDB:TcBrA4_0073540"/>
<dbReference type="VEuPathDB" id="TriTrypDB:TcG_05370"/>
<dbReference type="VEuPathDB" id="TriTrypDB:TcCLB.506227.120"/>
<protein>
    <submittedName>
        <fullName evidence="1">Uncharacterized protein</fullName>
    </submittedName>
</protein>
<proteinExistence type="predicted"/>
<dbReference type="VEuPathDB" id="TriTrypDB:TcCL_NonESM09482"/>
<name>A0A2V2VXS9_TRYCR</name>
<reference evidence="1 2" key="1">
    <citation type="journal article" date="2018" name="Microb. Genom.">
        <title>Expanding an expanded genome: long-read sequencing of Trypanosoma cruzi.</title>
        <authorList>
            <person name="Berna L."/>
            <person name="Rodriguez M."/>
            <person name="Chiribao M.L."/>
            <person name="Parodi-Talice A."/>
            <person name="Pita S."/>
            <person name="Rijo G."/>
            <person name="Alvarez-Valin F."/>
            <person name="Robello C."/>
        </authorList>
    </citation>
    <scope>NUCLEOTIDE SEQUENCE [LARGE SCALE GENOMIC DNA]</scope>
    <source>
        <strain evidence="1 2">TCC</strain>
    </source>
</reference>
<dbReference type="VEuPathDB" id="TriTrypDB:TCDM_07739"/>
<comment type="caution">
    <text evidence="1">The sequence shown here is derived from an EMBL/GenBank/DDBJ whole genome shotgun (WGS) entry which is preliminary data.</text>
</comment>
<dbReference type="VEuPathDB" id="TriTrypDB:ECC02_004297"/>
<dbReference type="VEuPathDB" id="TriTrypDB:C3747_200g25"/>
<dbReference type="VEuPathDB" id="TriTrypDB:Tc_MARK_1385"/>
<dbReference type="VEuPathDB" id="TriTrypDB:TcYC6_0101740"/>
<dbReference type="AlphaFoldDB" id="A0A2V2VXS9"/>